<evidence type="ECO:0000256" key="1">
    <source>
        <dbReference type="SAM" id="SignalP"/>
    </source>
</evidence>
<gene>
    <name evidence="2" type="ORF">SAMN05216259_103243</name>
</gene>
<dbReference type="InterPro" id="IPR006311">
    <property type="entry name" value="TAT_signal"/>
</dbReference>
<sequence length="76" mass="7150">MSRTRGLLRVSAVAGLILGASAAAGTVAAAYADDAPATSAQVAVSGQAGQAAGTDAVPATAAAAGNQVAAPDSWWP</sequence>
<accession>A0A1G9ZPM5</accession>
<feature type="signal peptide" evidence="1">
    <location>
        <begin position="1"/>
        <end position="22"/>
    </location>
</feature>
<dbReference type="PROSITE" id="PS51318">
    <property type="entry name" value="TAT"/>
    <property type="match status" value="1"/>
</dbReference>
<dbReference type="AlphaFoldDB" id="A0A1G9ZPM5"/>
<evidence type="ECO:0000313" key="3">
    <source>
        <dbReference type="Proteomes" id="UP000199341"/>
    </source>
</evidence>
<proteinExistence type="predicted"/>
<protein>
    <submittedName>
        <fullName evidence="2">Uncharacterized protein</fullName>
    </submittedName>
</protein>
<reference evidence="2 3" key="1">
    <citation type="submission" date="2016-10" db="EMBL/GenBank/DDBJ databases">
        <authorList>
            <person name="de Groot N.N."/>
        </authorList>
    </citation>
    <scope>NUCLEOTIDE SEQUENCE [LARGE SCALE GENOMIC DNA]</scope>
    <source>
        <strain evidence="2 3">CGMCC 4.2022</strain>
    </source>
</reference>
<keyword evidence="3" id="KW-1185">Reference proteome</keyword>
<dbReference type="Proteomes" id="UP000199341">
    <property type="component" value="Unassembled WGS sequence"/>
</dbReference>
<dbReference type="EMBL" id="FNIE01000003">
    <property type="protein sequence ID" value="SDN23027.1"/>
    <property type="molecule type" value="Genomic_DNA"/>
</dbReference>
<feature type="chain" id="PRO_5038334909" evidence="1">
    <location>
        <begin position="23"/>
        <end position="76"/>
    </location>
</feature>
<evidence type="ECO:0000313" key="2">
    <source>
        <dbReference type="EMBL" id="SDN23027.1"/>
    </source>
</evidence>
<name>A0A1G9ZPM5_9ACTN</name>
<organism evidence="2 3">
    <name type="scientific">Actinacidiphila guanduensis</name>
    <dbReference type="NCBI Taxonomy" id="310781"/>
    <lineage>
        <taxon>Bacteria</taxon>
        <taxon>Bacillati</taxon>
        <taxon>Actinomycetota</taxon>
        <taxon>Actinomycetes</taxon>
        <taxon>Kitasatosporales</taxon>
        <taxon>Streptomycetaceae</taxon>
        <taxon>Actinacidiphila</taxon>
    </lineage>
</organism>
<keyword evidence="1" id="KW-0732">Signal</keyword>